<dbReference type="InterPro" id="IPR036390">
    <property type="entry name" value="WH_DNA-bd_sf"/>
</dbReference>
<evidence type="ECO:0000259" key="1">
    <source>
        <dbReference type="Pfam" id="PF03551"/>
    </source>
</evidence>
<dbReference type="Gene3D" id="1.10.10.10">
    <property type="entry name" value="Winged helix-like DNA-binding domain superfamily/Winged helix DNA-binding domain"/>
    <property type="match status" value="1"/>
</dbReference>
<reference evidence="2 3" key="1">
    <citation type="submission" date="2018-09" db="EMBL/GenBank/DDBJ databases">
        <title>Discovery and Ecogenomic Context for Candidatus Cryosericales, a Global Caldiserica Order Active in Thawing Permafrost.</title>
        <authorList>
            <person name="Martinez M.A."/>
            <person name="Woodcroft B.J."/>
            <person name="Ignacio Espinoza J.C."/>
            <person name="Zayed A."/>
            <person name="Singleton C.M."/>
            <person name="Boyd J."/>
            <person name="Li Y.-F."/>
            <person name="Purvine S."/>
            <person name="Maughan H."/>
            <person name="Hodgkins S.B."/>
            <person name="Anderson D."/>
            <person name="Sederholm M."/>
            <person name="Temperton B."/>
            <person name="Saleska S.R."/>
            <person name="Tyson G.W."/>
            <person name="Rich V.I."/>
        </authorList>
    </citation>
    <scope>NUCLEOTIDE SEQUENCE [LARGE SCALE GENOMIC DNA]</scope>
    <source>
        <strain evidence="2 3">SMC5</strain>
    </source>
</reference>
<dbReference type="PANTHER" id="PTHR33169">
    <property type="entry name" value="PADR-FAMILY TRANSCRIPTIONAL REGULATOR"/>
    <property type="match status" value="1"/>
</dbReference>
<protein>
    <submittedName>
        <fullName evidence="2">PadR family transcriptional regulator</fullName>
    </submittedName>
</protein>
<dbReference type="InterPro" id="IPR052509">
    <property type="entry name" value="Metal_resp_DNA-bind_regulator"/>
</dbReference>
<accession>A0A398CZX4</accession>
<dbReference type="EMBL" id="QXIU01000188">
    <property type="protein sequence ID" value="RIE08876.1"/>
    <property type="molecule type" value="Genomic_DNA"/>
</dbReference>
<dbReference type="InterPro" id="IPR005149">
    <property type="entry name" value="Tscrpt_reg_PadR_N"/>
</dbReference>
<dbReference type="SUPFAM" id="SSF46785">
    <property type="entry name" value="Winged helix' DNA-binding domain"/>
    <property type="match status" value="1"/>
</dbReference>
<dbReference type="AlphaFoldDB" id="A0A398CZX4"/>
<name>A0A398CZX4_9BACT</name>
<dbReference type="Pfam" id="PF03551">
    <property type="entry name" value="PadR"/>
    <property type="match status" value="1"/>
</dbReference>
<comment type="caution">
    <text evidence="2">The sequence shown here is derived from an EMBL/GenBank/DDBJ whole genome shotgun (WGS) entry which is preliminary data.</text>
</comment>
<evidence type="ECO:0000313" key="3">
    <source>
        <dbReference type="Proteomes" id="UP000266489"/>
    </source>
</evidence>
<sequence length="104" mass="11417">MSLNDTGRFSETSLLILASLAGGPKHGYAMMEDIQEMSGIRLGPGTLYAAIVRLEEQGLIQALPSGDRRKPYQLTGLGAKTLEERLKDVQSFTVQGLERLRIQI</sequence>
<dbReference type="RefSeq" id="WP_119120235.1">
    <property type="nucleotide sequence ID" value="NZ_QXIU01000188.1"/>
</dbReference>
<dbReference type="Proteomes" id="UP000266489">
    <property type="component" value="Unassembled WGS sequence"/>
</dbReference>
<dbReference type="InterPro" id="IPR036388">
    <property type="entry name" value="WH-like_DNA-bd_sf"/>
</dbReference>
<evidence type="ECO:0000313" key="2">
    <source>
        <dbReference type="EMBL" id="RIE08876.1"/>
    </source>
</evidence>
<proteinExistence type="predicted"/>
<feature type="domain" description="Transcription regulator PadR N-terminal" evidence="1">
    <location>
        <begin position="16"/>
        <end position="84"/>
    </location>
</feature>
<gene>
    <name evidence="2" type="ORF">SMC5_07640</name>
</gene>
<organism evidence="2 3">
    <name type="scientific">Candidatus Cryosericum odellii</name>
    <dbReference type="NCBI Taxonomy" id="2290917"/>
    <lineage>
        <taxon>Bacteria</taxon>
        <taxon>Pseudomonadati</taxon>
        <taxon>Caldisericota/Cryosericota group</taxon>
        <taxon>Candidatus Cryosericota</taxon>
        <taxon>Candidatus Cryosericia</taxon>
        <taxon>Candidatus Cryosericales</taxon>
        <taxon>Candidatus Cryosericaceae</taxon>
        <taxon>Candidatus Cryosericum</taxon>
    </lineage>
</organism>
<dbReference type="OrthoDB" id="9814826at2"/>
<dbReference type="PANTHER" id="PTHR33169:SF13">
    <property type="entry name" value="PADR-FAMILY TRANSCRIPTIONAL REGULATOR"/>
    <property type="match status" value="1"/>
</dbReference>